<evidence type="ECO:0000313" key="15">
    <source>
        <dbReference type="Proteomes" id="UP000267251"/>
    </source>
</evidence>
<evidence type="ECO:0000256" key="7">
    <source>
        <dbReference type="ARBA" id="ARBA00022741"/>
    </source>
</evidence>
<dbReference type="GO" id="GO:0000049">
    <property type="term" value="F:tRNA binding"/>
    <property type="evidence" value="ECO:0007669"/>
    <property type="project" value="UniProtKB-KW"/>
</dbReference>
<evidence type="ECO:0000256" key="5">
    <source>
        <dbReference type="ARBA" id="ARBA00022679"/>
    </source>
</evidence>
<sequence>MSGGVDSTVCAALLKKQGYPVEGVYMRNWDANDEMGVCPGESEWRQVQDICYRLNMPCFKVDLVKEYWHQVFIRGLEAFSRGETPNMDVACNREIKLGVLFEQLSLHVPTADPRRSYLVTGHYARTLQGPQGDYRLLQGLDPSKDQSYYLCQVPQKALAHTLFPLGHLYKSQVKELAREMGFVDVAAQKESMGICFIGKRRDFKDFLAGYIDDRPGDIIAPDGRVLGQHSGIHTRTIGQSVRLTIDSTKWIVAHKDIERNVLRVVAGPNHPALYKTIVNVRDVHWVSGMGPVRSPGKLLRAQCRYHQVMSACRVTFHPETSSAIQVEFVHPQRGPTPGQVLAIYDGEMCLGGGVIC</sequence>
<comment type="similarity">
    <text evidence="2">Belongs to the MnmA/TRMU family.</text>
</comment>
<dbReference type="GO" id="GO:0002143">
    <property type="term" value="P:tRNA wobble position uridine thiolation"/>
    <property type="evidence" value="ECO:0007669"/>
    <property type="project" value="TreeGrafter"/>
</dbReference>
<evidence type="ECO:0000256" key="1">
    <source>
        <dbReference type="ARBA" id="ARBA00003986"/>
    </source>
</evidence>
<protein>
    <recommendedName>
        <fullName evidence="3">tRNA-5-taurinomethyluridine 2-sulfurtransferase</fullName>
        <ecNumber evidence="3">2.8.1.14</ecNumber>
    </recommendedName>
</protein>
<dbReference type="PANTHER" id="PTHR11933:SF5">
    <property type="entry name" value="MITOCHONDRIAL TRNA-SPECIFIC 2-THIOURIDYLASE 1"/>
    <property type="match status" value="1"/>
</dbReference>
<dbReference type="Gene3D" id="2.40.30.10">
    <property type="entry name" value="Translation factors"/>
    <property type="match status" value="1"/>
</dbReference>
<evidence type="ECO:0000259" key="12">
    <source>
        <dbReference type="Pfam" id="PF20258"/>
    </source>
</evidence>
<organism evidence="14 15">
    <name type="scientific">Piptocephalis cylindrospora</name>
    <dbReference type="NCBI Taxonomy" id="1907219"/>
    <lineage>
        <taxon>Eukaryota</taxon>
        <taxon>Fungi</taxon>
        <taxon>Fungi incertae sedis</taxon>
        <taxon>Zoopagomycota</taxon>
        <taxon>Zoopagomycotina</taxon>
        <taxon>Zoopagomycetes</taxon>
        <taxon>Zoopagales</taxon>
        <taxon>Piptocephalidaceae</taxon>
        <taxon>Piptocephalis</taxon>
    </lineage>
</organism>
<keyword evidence="9" id="KW-0694">RNA-binding</keyword>
<dbReference type="InterPro" id="IPR046885">
    <property type="entry name" value="MnmA-like_C"/>
</dbReference>
<dbReference type="EC" id="2.8.1.14" evidence="3"/>
<evidence type="ECO:0000256" key="11">
    <source>
        <dbReference type="ARBA" id="ARBA00049564"/>
    </source>
</evidence>
<dbReference type="InterPro" id="IPR004506">
    <property type="entry name" value="MnmA-like"/>
</dbReference>
<evidence type="ECO:0000256" key="9">
    <source>
        <dbReference type="ARBA" id="ARBA00022884"/>
    </source>
</evidence>
<keyword evidence="15" id="KW-1185">Reference proteome</keyword>
<evidence type="ECO:0000256" key="2">
    <source>
        <dbReference type="ARBA" id="ARBA00006191"/>
    </source>
</evidence>
<dbReference type="InterPro" id="IPR014729">
    <property type="entry name" value="Rossmann-like_a/b/a_fold"/>
</dbReference>
<dbReference type="Pfam" id="PF20258">
    <property type="entry name" value="tRNA_Me_trans_C"/>
    <property type="match status" value="1"/>
</dbReference>
<feature type="domain" description="tRNA-specific 2-thiouridylase MnmA-like central" evidence="13">
    <location>
        <begin position="204"/>
        <end position="265"/>
    </location>
</feature>
<dbReference type="PANTHER" id="PTHR11933">
    <property type="entry name" value="TRNA 5-METHYLAMINOMETHYL-2-THIOURIDYLATE -METHYLTRANSFERASE"/>
    <property type="match status" value="1"/>
</dbReference>
<reference evidence="15" key="1">
    <citation type="journal article" date="2018" name="Nat. Microbiol.">
        <title>Leveraging single-cell genomics to expand the fungal tree of life.</title>
        <authorList>
            <person name="Ahrendt S.R."/>
            <person name="Quandt C.A."/>
            <person name="Ciobanu D."/>
            <person name="Clum A."/>
            <person name="Salamov A."/>
            <person name="Andreopoulos B."/>
            <person name="Cheng J.F."/>
            <person name="Woyke T."/>
            <person name="Pelin A."/>
            <person name="Henrissat B."/>
            <person name="Reynolds N.K."/>
            <person name="Benny G.L."/>
            <person name="Smith M.E."/>
            <person name="James T.Y."/>
            <person name="Grigoriev I.V."/>
        </authorList>
    </citation>
    <scope>NUCLEOTIDE SEQUENCE [LARGE SCALE GENOMIC DNA]</scope>
</reference>
<dbReference type="NCBIfam" id="NF001138">
    <property type="entry name" value="PRK00143.1"/>
    <property type="match status" value="1"/>
</dbReference>
<comment type="catalytic activity">
    <reaction evidence="11">
        <text>5-taurinomethyluridine(34) in tRNA + S-sulfanyl-L-cysteinyl-[protein] + AH2 + ATP = 5-taurinomethyl-2-thiouridine(34) in tRNA + L-cysteinyl-[protein] + A + AMP + diphosphate + H(+)</text>
        <dbReference type="Rhea" id="RHEA:47040"/>
        <dbReference type="Rhea" id="RHEA-COMP:10131"/>
        <dbReference type="Rhea" id="RHEA-COMP:11726"/>
        <dbReference type="Rhea" id="RHEA-COMP:11732"/>
        <dbReference type="Rhea" id="RHEA-COMP:11733"/>
        <dbReference type="ChEBI" id="CHEBI:13193"/>
        <dbReference type="ChEBI" id="CHEBI:15378"/>
        <dbReference type="ChEBI" id="CHEBI:17499"/>
        <dbReference type="ChEBI" id="CHEBI:29950"/>
        <dbReference type="ChEBI" id="CHEBI:30616"/>
        <dbReference type="ChEBI" id="CHEBI:33019"/>
        <dbReference type="ChEBI" id="CHEBI:61963"/>
        <dbReference type="ChEBI" id="CHEBI:87171"/>
        <dbReference type="ChEBI" id="CHEBI:87172"/>
        <dbReference type="ChEBI" id="CHEBI:456215"/>
        <dbReference type="EC" id="2.8.1.14"/>
    </reaction>
</comment>
<dbReference type="InterPro" id="IPR023382">
    <property type="entry name" value="MnmA-like_central_sf"/>
</dbReference>
<dbReference type="Proteomes" id="UP000267251">
    <property type="component" value="Unassembled WGS sequence"/>
</dbReference>
<accession>A0A4P9Y6C0</accession>
<dbReference type="SUPFAM" id="SSF52402">
    <property type="entry name" value="Adenine nucleotide alpha hydrolases-like"/>
    <property type="match status" value="1"/>
</dbReference>
<dbReference type="EMBL" id="KZ987811">
    <property type="protein sequence ID" value="RKP14618.1"/>
    <property type="molecule type" value="Genomic_DNA"/>
</dbReference>
<evidence type="ECO:0000256" key="6">
    <source>
        <dbReference type="ARBA" id="ARBA00022694"/>
    </source>
</evidence>
<dbReference type="Pfam" id="PF03054">
    <property type="entry name" value="tRNA_Me_trans"/>
    <property type="match status" value="1"/>
</dbReference>
<dbReference type="Gene3D" id="2.30.30.280">
    <property type="entry name" value="Adenine nucleotide alpha hydrolases-like domains"/>
    <property type="match status" value="1"/>
</dbReference>
<keyword evidence="4" id="KW-0820">tRNA-binding</keyword>
<keyword evidence="8" id="KW-0067">ATP-binding</keyword>
<evidence type="ECO:0000256" key="10">
    <source>
        <dbReference type="ARBA" id="ARBA00023157"/>
    </source>
</evidence>
<dbReference type="Gene3D" id="3.40.50.620">
    <property type="entry name" value="HUPs"/>
    <property type="match status" value="1"/>
</dbReference>
<evidence type="ECO:0000259" key="13">
    <source>
        <dbReference type="Pfam" id="PF20259"/>
    </source>
</evidence>
<proteinExistence type="inferred from homology"/>
<evidence type="ECO:0000256" key="3">
    <source>
        <dbReference type="ARBA" id="ARBA00011953"/>
    </source>
</evidence>
<keyword evidence="7" id="KW-0547">Nucleotide-binding</keyword>
<dbReference type="GO" id="GO:0005739">
    <property type="term" value="C:mitochondrion"/>
    <property type="evidence" value="ECO:0007669"/>
    <property type="project" value="TreeGrafter"/>
</dbReference>
<evidence type="ECO:0000256" key="4">
    <source>
        <dbReference type="ARBA" id="ARBA00022555"/>
    </source>
</evidence>
<dbReference type="GO" id="GO:0016783">
    <property type="term" value="F:sulfurtransferase activity"/>
    <property type="evidence" value="ECO:0007669"/>
    <property type="project" value="InterPro"/>
</dbReference>
<evidence type="ECO:0000313" key="14">
    <source>
        <dbReference type="EMBL" id="RKP14618.1"/>
    </source>
</evidence>
<comment type="function">
    <text evidence="1">Catalyzes the 2-thiolation of uridine at the wobble position (U34) of mitochondrial tRNA(Lys), tRNA(Glu) and tRNA(Gln). Required for the formation of 5-taurinomethyl-2-thiouridine (tm5s2U) of mitochondrial tRNA(Lys), tRNA(Glu), and tRNA(Gln) at the wobble position. ATP is required to activate the C2 atom of the wobble base.</text>
</comment>
<keyword evidence="6" id="KW-0819">tRNA processing</keyword>
<dbReference type="AlphaFoldDB" id="A0A4P9Y6C0"/>
<keyword evidence="5 14" id="KW-0808">Transferase</keyword>
<dbReference type="NCBIfam" id="TIGR00420">
    <property type="entry name" value="trmU"/>
    <property type="match status" value="1"/>
</dbReference>
<dbReference type="OrthoDB" id="3685at2759"/>
<dbReference type="GO" id="GO:0005524">
    <property type="term" value="F:ATP binding"/>
    <property type="evidence" value="ECO:0007669"/>
    <property type="project" value="UniProtKB-KW"/>
</dbReference>
<dbReference type="Pfam" id="PF20259">
    <property type="entry name" value="tRNA_Me_trans_M"/>
    <property type="match status" value="1"/>
</dbReference>
<name>A0A4P9Y6C0_9FUNG</name>
<keyword evidence="10" id="KW-1015">Disulfide bond</keyword>
<evidence type="ECO:0000256" key="8">
    <source>
        <dbReference type="ARBA" id="ARBA00022840"/>
    </source>
</evidence>
<dbReference type="InterPro" id="IPR046884">
    <property type="entry name" value="MnmA-like_central"/>
</dbReference>
<feature type="domain" description="tRNA-specific 2-thiouridylase MnmA-like C-terminal" evidence="12">
    <location>
        <begin position="278"/>
        <end position="355"/>
    </location>
</feature>
<dbReference type="CDD" id="cd01998">
    <property type="entry name" value="MnmA_TRMU-like"/>
    <property type="match status" value="1"/>
</dbReference>
<gene>
    <name evidence="14" type="ORF">BJ684DRAFT_8279</name>
</gene>